<keyword evidence="4" id="KW-1185">Reference proteome</keyword>
<sequence length="241" mass="26225">MAAASSSRGLGVTQTDMDASRLVFVSVKDAKPKRKVAVPIGDGATWDQFCSQVQTKLKLVGIEAVYLASSGERVTRLDQLQDIDELYVVEDIDELYVVEGSARGGQASAAGPAAPDAFLQTQPTTYMSRMGVADTEITPAMSSQLDADADEKGKYARRQGGLQRTMKRVFPRLFQGSLPVTTKDASNSGNPLSPAVEQVRRRIRRRRRSCADPRNLLVLFTLISCLGTVLFVYSRTAAHLP</sequence>
<name>A0AAD5DD42_9CHLO</name>
<proteinExistence type="predicted"/>
<gene>
    <name evidence="3" type="ORF">COHA_010314</name>
</gene>
<evidence type="ECO:0000256" key="1">
    <source>
        <dbReference type="SAM" id="MobiDB-lite"/>
    </source>
</evidence>
<accession>A0AAD5DD42</accession>
<dbReference type="Proteomes" id="UP001205105">
    <property type="component" value="Unassembled WGS sequence"/>
</dbReference>
<dbReference type="EMBL" id="JADXDR010000226">
    <property type="protein sequence ID" value="KAI7835795.1"/>
    <property type="molecule type" value="Genomic_DNA"/>
</dbReference>
<dbReference type="AlphaFoldDB" id="A0AAD5DD42"/>
<feature type="region of interest" description="Disordered" evidence="1">
    <location>
        <begin position="180"/>
        <end position="200"/>
    </location>
</feature>
<keyword evidence="2" id="KW-1133">Transmembrane helix</keyword>
<evidence type="ECO:0000313" key="4">
    <source>
        <dbReference type="Proteomes" id="UP001205105"/>
    </source>
</evidence>
<organism evidence="3 4">
    <name type="scientific">Chlorella ohadii</name>
    <dbReference type="NCBI Taxonomy" id="2649997"/>
    <lineage>
        <taxon>Eukaryota</taxon>
        <taxon>Viridiplantae</taxon>
        <taxon>Chlorophyta</taxon>
        <taxon>core chlorophytes</taxon>
        <taxon>Trebouxiophyceae</taxon>
        <taxon>Chlorellales</taxon>
        <taxon>Chlorellaceae</taxon>
        <taxon>Chlorella clade</taxon>
        <taxon>Chlorella</taxon>
    </lineage>
</organism>
<feature type="compositionally biased region" description="Polar residues" evidence="1">
    <location>
        <begin position="180"/>
        <end position="191"/>
    </location>
</feature>
<protein>
    <submittedName>
        <fullName evidence="3">Uncharacterized protein</fullName>
    </submittedName>
</protein>
<keyword evidence="2" id="KW-0472">Membrane</keyword>
<evidence type="ECO:0000256" key="2">
    <source>
        <dbReference type="SAM" id="Phobius"/>
    </source>
</evidence>
<evidence type="ECO:0000313" key="3">
    <source>
        <dbReference type="EMBL" id="KAI7835795.1"/>
    </source>
</evidence>
<comment type="caution">
    <text evidence="3">The sequence shown here is derived from an EMBL/GenBank/DDBJ whole genome shotgun (WGS) entry which is preliminary data.</text>
</comment>
<feature type="transmembrane region" description="Helical" evidence="2">
    <location>
        <begin position="215"/>
        <end position="233"/>
    </location>
</feature>
<reference evidence="3" key="1">
    <citation type="submission" date="2020-11" db="EMBL/GenBank/DDBJ databases">
        <title>Chlorella ohadii genome sequencing and assembly.</title>
        <authorList>
            <person name="Murik O."/>
            <person name="Treves H."/>
            <person name="Kedem I."/>
            <person name="Shotland Y."/>
            <person name="Kaplan A."/>
        </authorList>
    </citation>
    <scope>NUCLEOTIDE SEQUENCE</scope>
    <source>
        <strain evidence="3">1</strain>
    </source>
</reference>
<keyword evidence="2" id="KW-0812">Transmembrane</keyword>